<sequence>MGLYTRCAEQRETELSSRLRELEDRAQSADERLTIARKDLKMLSGIGMSLEHLTAFAQRLKVIAQRHGIKPEIICNKLMDELEQLDEGLGLDTITMAKKGELHRIEDTILKAKAESAAISSTIQKLGEERASSRA</sequence>
<evidence type="ECO:0000256" key="1">
    <source>
        <dbReference type="SAM" id="Coils"/>
    </source>
</evidence>
<evidence type="ECO:0000313" key="2">
    <source>
        <dbReference type="EMBL" id="GAI63296.1"/>
    </source>
</evidence>
<feature type="coiled-coil region" evidence="1">
    <location>
        <begin position="5"/>
        <end position="39"/>
    </location>
</feature>
<accession>X1R8D8</accession>
<gene>
    <name evidence="2" type="ORF">S12H4_10426</name>
</gene>
<feature type="non-terminal residue" evidence="2">
    <location>
        <position position="135"/>
    </location>
</feature>
<protein>
    <submittedName>
        <fullName evidence="2">Uncharacterized protein</fullName>
    </submittedName>
</protein>
<proteinExistence type="predicted"/>
<organism evidence="2">
    <name type="scientific">marine sediment metagenome</name>
    <dbReference type="NCBI Taxonomy" id="412755"/>
    <lineage>
        <taxon>unclassified sequences</taxon>
        <taxon>metagenomes</taxon>
        <taxon>ecological metagenomes</taxon>
    </lineage>
</organism>
<comment type="caution">
    <text evidence="2">The sequence shown here is derived from an EMBL/GenBank/DDBJ whole genome shotgun (WGS) entry which is preliminary data.</text>
</comment>
<reference evidence="2" key="1">
    <citation type="journal article" date="2014" name="Front. Microbiol.">
        <title>High frequency of phylogenetically diverse reductive dehalogenase-homologous genes in deep subseafloor sedimentary metagenomes.</title>
        <authorList>
            <person name="Kawai M."/>
            <person name="Futagami T."/>
            <person name="Toyoda A."/>
            <person name="Takaki Y."/>
            <person name="Nishi S."/>
            <person name="Hori S."/>
            <person name="Arai W."/>
            <person name="Tsubouchi T."/>
            <person name="Morono Y."/>
            <person name="Uchiyama I."/>
            <person name="Ito T."/>
            <person name="Fujiyama A."/>
            <person name="Inagaki F."/>
            <person name="Takami H."/>
        </authorList>
    </citation>
    <scope>NUCLEOTIDE SEQUENCE</scope>
    <source>
        <strain evidence="2">Expedition CK06-06</strain>
    </source>
</reference>
<dbReference type="AlphaFoldDB" id="X1R8D8"/>
<keyword evidence="1" id="KW-0175">Coiled coil</keyword>
<name>X1R8D8_9ZZZZ</name>
<dbReference type="EMBL" id="BARW01004457">
    <property type="protein sequence ID" value="GAI63296.1"/>
    <property type="molecule type" value="Genomic_DNA"/>
</dbReference>